<dbReference type="Proteomes" id="UP001057402">
    <property type="component" value="Chromosome 12"/>
</dbReference>
<name>A0ACB9L4S2_9MYRT</name>
<comment type="caution">
    <text evidence="1">The sequence shown here is derived from an EMBL/GenBank/DDBJ whole genome shotgun (WGS) entry which is preliminary data.</text>
</comment>
<reference evidence="2" key="1">
    <citation type="journal article" date="2023" name="Front. Plant Sci.">
        <title>Chromosomal-level genome assembly of Melastoma candidum provides insights into trichome evolution.</title>
        <authorList>
            <person name="Zhong Y."/>
            <person name="Wu W."/>
            <person name="Sun C."/>
            <person name="Zou P."/>
            <person name="Liu Y."/>
            <person name="Dai S."/>
            <person name="Zhou R."/>
        </authorList>
    </citation>
    <scope>NUCLEOTIDE SEQUENCE [LARGE SCALE GENOMIC DNA]</scope>
</reference>
<sequence>MGPTVTRNVQLTEDNVGLITRSGKIVAGPELPKNLEPKVPTADEIRQVVKTIKVSDYDIIEQLKRQPAQISLFDLINSSDKHRNSLERFLAEVHVPPEIEVNAFDVFMNGMLAQNAITFSDQDVPKGAEESNKALFITLSCMGSQISKVLIDGGSRVNILPLGVARQLGLEVKNMSPSNLNIRAFDGAKHKPLGEIALEIIMGPAGFMTAFQVLETNSSFNMLLGRPWIHQAGAIPSTYHQTVKFPFGGKLVTVNGERDIELCNEVDIPYVGEPSVEPSTMQTFEMVNMIRKVNNDPPIEPVIANMARVLLQMGYRIGGGLGARGQGMLFPIQIPMPADKAGIILQRLFTNSRTISQSIFK</sequence>
<keyword evidence="2" id="KW-1185">Reference proteome</keyword>
<evidence type="ECO:0000313" key="2">
    <source>
        <dbReference type="Proteomes" id="UP001057402"/>
    </source>
</evidence>
<organism evidence="1 2">
    <name type="scientific">Melastoma candidum</name>
    <dbReference type="NCBI Taxonomy" id="119954"/>
    <lineage>
        <taxon>Eukaryota</taxon>
        <taxon>Viridiplantae</taxon>
        <taxon>Streptophyta</taxon>
        <taxon>Embryophyta</taxon>
        <taxon>Tracheophyta</taxon>
        <taxon>Spermatophyta</taxon>
        <taxon>Magnoliopsida</taxon>
        <taxon>eudicotyledons</taxon>
        <taxon>Gunneridae</taxon>
        <taxon>Pentapetalae</taxon>
        <taxon>rosids</taxon>
        <taxon>malvids</taxon>
        <taxon>Myrtales</taxon>
        <taxon>Melastomataceae</taxon>
        <taxon>Melastomatoideae</taxon>
        <taxon>Melastomateae</taxon>
        <taxon>Melastoma</taxon>
    </lineage>
</organism>
<gene>
    <name evidence="1" type="ORF">MLD38_039766</name>
</gene>
<protein>
    <submittedName>
        <fullName evidence="1">Uncharacterized protein</fullName>
    </submittedName>
</protein>
<proteinExistence type="predicted"/>
<dbReference type="EMBL" id="CM042891">
    <property type="protein sequence ID" value="KAI4304221.1"/>
    <property type="molecule type" value="Genomic_DNA"/>
</dbReference>
<accession>A0ACB9L4S2</accession>
<evidence type="ECO:0000313" key="1">
    <source>
        <dbReference type="EMBL" id="KAI4304221.1"/>
    </source>
</evidence>